<dbReference type="Proteomes" id="UP001412067">
    <property type="component" value="Unassembled WGS sequence"/>
</dbReference>
<gene>
    <name evidence="2" type="ORF">KSP40_PGU013684</name>
</gene>
<sequence>MRRKIELWGTRRRVNPRLSECNLSERKEIDLNPSFIFRRSGRKVGRRNHDQLPRSAAGAGQASIAGVGGEIAAVVGVGRDEASSPRQQEPSVFFGDGSFPALVHSAKNTTVMRATVSSSEQTVDPSAAAGFKKSSVPLEIELETKAA</sequence>
<dbReference type="EMBL" id="JBBWWR010000001">
    <property type="protein sequence ID" value="KAK8971193.1"/>
    <property type="molecule type" value="Genomic_DNA"/>
</dbReference>
<name>A0ABR2N4Z5_9ASPA</name>
<evidence type="ECO:0000313" key="2">
    <source>
        <dbReference type="EMBL" id="KAK8971193.1"/>
    </source>
</evidence>
<organism evidence="2 3">
    <name type="scientific">Platanthera guangdongensis</name>
    <dbReference type="NCBI Taxonomy" id="2320717"/>
    <lineage>
        <taxon>Eukaryota</taxon>
        <taxon>Viridiplantae</taxon>
        <taxon>Streptophyta</taxon>
        <taxon>Embryophyta</taxon>
        <taxon>Tracheophyta</taxon>
        <taxon>Spermatophyta</taxon>
        <taxon>Magnoliopsida</taxon>
        <taxon>Liliopsida</taxon>
        <taxon>Asparagales</taxon>
        <taxon>Orchidaceae</taxon>
        <taxon>Orchidoideae</taxon>
        <taxon>Orchideae</taxon>
        <taxon>Orchidinae</taxon>
        <taxon>Platanthera</taxon>
    </lineage>
</organism>
<evidence type="ECO:0000313" key="3">
    <source>
        <dbReference type="Proteomes" id="UP001412067"/>
    </source>
</evidence>
<feature type="region of interest" description="Disordered" evidence="1">
    <location>
        <begin position="42"/>
        <end position="61"/>
    </location>
</feature>
<proteinExistence type="predicted"/>
<accession>A0ABR2N4Z5</accession>
<comment type="caution">
    <text evidence="2">The sequence shown here is derived from an EMBL/GenBank/DDBJ whole genome shotgun (WGS) entry which is preliminary data.</text>
</comment>
<reference evidence="2 3" key="1">
    <citation type="journal article" date="2022" name="Nat. Plants">
        <title>Genomes of leafy and leafless Platanthera orchids illuminate the evolution of mycoheterotrophy.</title>
        <authorList>
            <person name="Li M.H."/>
            <person name="Liu K.W."/>
            <person name="Li Z."/>
            <person name="Lu H.C."/>
            <person name="Ye Q.L."/>
            <person name="Zhang D."/>
            <person name="Wang J.Y."/>
            <person name="Li Y.F."/>
            <person name="Zhong Z.M."/>
            <person name="Liu X."/>
            <person name="Yu X."/>
            <person name="Liu D.K."/>
            <person name="Tu X.D."/>
            <person name="Liu B."/>
            <person name="Hao Y."/>
            <person name="Liao X.Y."/>
            <person name="Jiang Y.T."/>
            <person name="Sun W.H."/>
            <person name="Chen J."/>
            <person name="Chen Y.Q."/>
            <person name="Ai Y."/>
            <person name="Zhai J.W."/>
            <person name="Wu S.S."/>
            <person name="Zhou Z."/>
            <person name="Hsiao Y.Y."/>
            <person name="Wu W.L."/>
            <person name="Chen Y.Y."/>
            <person name="Lin Y.F."/>
            <person name="Hsu J.L."/>
            <person name="Li C.Y."/>
            <person name="Wang Z.W."/>
            <person name="Zhao X."/>
            <person name="Zhong W.Y."/>
            <person name="Ma X.K."/>
            <person name="Ma L."/>
            <person name="Huang J."/>
            <person name="Chen G.Z."/>
            <person name="Huang M.Z."/>
            <person name="Huang L."/>
            <person name="Peng D.H."/>
            <person name="Luo Y.B."/>
            <person name="Zou S.Q."/>
            <person name="Chen S.P."/>
            <person name="Lan S."/>
            <person name="Tsai W.C."/>
            <person name="Van de Peer Y."/>
            <person name="Liu Z.J."/>
        </authorList>
    </citation>
    <scope>NUCLEOTIDE SEQUENCE [LARGE SCALE GENOMIC DNA]</scope>
    <source>
        <strain evidence="2">Lor288</strain>
    </source>
</reference>
<evidence type="ECO:0000256" key="1">
    <source>
        <dbReference type="SAM" id="MobiDB-lite"/>
    </source>
</evidence>
<keyword evidence="3" id="KW-1185">Reference proteome</keyword>
<protein>
    <submittedName>
        <fullName evidence="2">Uncharacterized protein</fullName>
    </submittedName>
</protein>